<feature type="transmembrane region" description="Helical" evidence="7">
    <location>
        <begin position="184"/>
        <end position="213"/>
    </location>
</feature>
<dbReference type="Proteomes" id="UP000311919">
    <property type="component" value="Unassembled WGS sequence"/>
</dbReference>
<gene>
    <name evidence="9" type="ORF">EWB00_004735</name>
</gene>
<dbReference type="PIRSF" id="PIRSF002419">
    <property type="entry name" value="Tetraspanin"/>
    <property type="match status" value="1"/>
</dbReference>
<keyword evidence="5 7" id="KW-0472">Membrane</keyword>
<dbReference type="Pfam" id="PF00335">
    <property type="entry name" value="Tetraspanin"/>
    <property type="match status" value="1"/>
</dbReference>
<evidence type="ECO:0000256" key="1">
    <source>
        <dbReference type="ARBA" id="ARBA00004141"/>
    </source>
</evidence>
<keyword evidence="6" id="KW-1015">Disulfide bond</keyword>
<dbReference type="InterPro" id="IPR008952">
    <property type="entry name" value="Tetraspanin_EC2_sf"/>
</dbReference>
<keyword evidence="3 7" id="KW-0812">Transmembrane</keyword>
<evidence type="ECO:0000313" key="8">
    <source>
        <dbReference type="EMBL" id="CAX82563.1"/>
    </source>
</evidence>
<feature type="transmembrane region" description="Helical" evidence="7">
    <location>
        <begin position="53"/>
        <end position="76"/>
    </location>
</feature>
<dbReference type="InterPro" id="IPR018499">
    <property type="entry name" value="Tetraspanin/Peripherin"/>
</dbReference>
<reference evidence="9 10" key="3">
    <citation type="submission" date="2019-03" db="EMBL/GenBank/DDBJ databases">
        <title>An improved genome assembly of the fluke Schistosoma japonicum.</title>
        <authorList>
            <person name="Hu W."/>
            <person name="Luo F."/>
            <person name="Yin M."/>
            <person name="Mo X."/>
            <person name="Sun C."/>
            <person name="Wu Q."/>
            <person name="Zhu B."/>
            <person name="Xiang M."/>
            <person name="Wang J."/>
            <person name="Wang Y."/>
            <person name="Zhang T."/>
            <person name="Xu B."/>
            <person name="Zheng H."/>
            <person name="Feng Z."/>
        </authorList>
    </citation>
    <scope>NUCLEOTIDE SEQUENCE [LARGE SCALE GENOMIC DNA]</scope>
    <source>
        <strain evidence="9">HuSjv2</strain>
        <tissue evidence="9">Worms</tissue>
    </source>
</reference>
<comment type="similarity">
    <text evidence="2 7">Belongs to the tetraspanin (TM4SF) family.</text>
</comment>
<evidence type="ECO:0000256" key="6">
    <source>
        <dbReference type="PIRSR" id="PIRSR002419-1"/>
    </source>
</evidence>
<reference evidence="8" key="1">
    <citation type="journal article" date="2009" name="Nature">
        <title>The Schistosoma japonicum genome reveals features of host-parasite interplay.</title>
        <authorList>
            <person name="Liu F."/>
            <person name="Zhou Y."/>
            <person name="Wang Z.Q."/>
            <person name="Lu G."/>
            <person name="Zheng H."/>
            <person name="Brindley P.J."/>
            <person name="McManus D.P."/>
            <person name="Blair D."/>
            <person name="Zhang Q.H."/>
            <person name="Zhong Y."/>
            <person name="Wang S."/>
            <person name="Han Z.G."/>
            <person name="Chen Z."/>
        </authorList>
    </citation>
    <scope>NUCLEOTIDE SEQUENCE</scope>
    <source>
        <strain evidence="8">Anhui</strain>
    </source>
</reference>
<dbReference type="SUPFAM" id="SSF48652">
    <property type="entry name" value="Tetraspanin"/>
    <property type="match status" value="1"/>
</dbReference>
<organism evidence="8">
    <name type="scientific">Schistosoma japonicum</name>
    <name type="common">Blood fluke</name>
    <dbReference type="NCBI Taxonomy" id="6182"/>
    <lineage>
        <taxon>Eukaryota</taxon>
        <taxon>Metazoa</taxon>
        <taxon>Spiralia</taxon>
        <taxon>Lophotrochozoa</taxon>
        <taxon>Platyhelminthes</taxon>
        <taxon>Trematoda</taxon>
        <taxon>Digenea</taxon>
        <taxon>Strigeidida</taxon>
        <taxon>Schistosomatoidea</taxon>
        <taxon>Schistosomatidae</taxon>
        <taxon>Schistosoma</taxon>
    </lineage>
</organism>
<protein>
    <recommendedName>
        <fullName evidence="7">Tetraspanin</fullName>
    </recommendedName>
</protein>
<dbReference type="PRINTS" id="PR00259">
    <property type="entry name" value="TMFOUR"/>
</dbReference>
<name>C7TY87_SCHJA</name>
<keyword evidence="4 7" id="KW-1133">Transmembrane helix</keyword>
<dbReference type="PANTHER" id="PTHR19282:SF456">
    <property type="entry name" value="CD63 MOLECULE"/>
    <property type="match status" value="1"/>
</dbReference>
<evidence type="ECO:0000256" key="7">
    <source>
        <dbReference type="RuleBase" id="RU361218"/>
    </source>
</evidence>
<feature type="transmembrane region" description="Helical" evidence="7">
    <location>
        <begin position="83"/>
        <end position="106"/>
    </location>
</feature>
<dbReference type="GO" id="GO:0005886">
    <property type="term" value="C:plasma membrane"/>
    <property type="evidence" value="ECO:0007669"/>
    <property type="project" value="TreeGrafter"/>
</dbReference>
<keyword evidence="10" id="KW-1185">Reference proteome</keyword>
<reference evidence="8" key="2">
    <citation type="submission" date="2009-03" db="EMBL/GenBank/DDBJ databases">
        <authorList>
            <person name="Gang L."/>
        </authorList>
    </citation>
    <scope>NUCLEOTIDE SEQUENCE</scope>
    <source>
        <strain evidence="8">Anhui</strain>
    </source>
</reference>
<dbReference type="InterPro" id="IPR000301">
    <property type="entry name" value="Tetraspanin_animals"/>
</dbReference>
<sequence>MVALTCGQRCLQIILVIFNTVVLLCGTTLLVVGLVACVSLSKYSKTDVTVRGFSVSLVILGVITFFLGMIGCCAACKESLCKLILYAMLLLIVILCEVAAGIGALVMKDEVREKFTIGVKDAVKNYYNNPDLKSVIDKIQDELECCGAESEKEYNKEIPLSCFKDNIIHKMGCVEAIDVYVKKYMAIIVICTFVFALLQILSFVFTICLCNAIRRSKAEQY</sequence>
<evidence type="ECO:0000313" key="10">
    <source>
        <dbReference type="Proteomes" id="UP000311919"/>
    </source>
</evidence>
<evidence type="ECO:0000256" key="4">
    <source>
        <dbReference type="ARBA" id="ARBA00022989"/>
    </source>
</evidence>
<evidence type="ECO:0000256" key="5">
    <source>
        <dbReference type="ARBA" id="ARBA00023136"/>
    </source>
</evidence>
<dbReference type="OrthoDB" id="10033535at2759"/>
<dbReference type="Gene3D" id="1.10.1450.10">
    <property type="entry name" value="Tetraspanin"/>
    <property type="match status" value="1"/>
</dbReference>
<proteinExistence type="evidence at transcript level"/>
<comment type="subcellular location">
    <subcellularLocation>
        <location evidence="1 7">Membrane</location>
        <topology evidence="1 7">Multi-pass membrane protein</topology>
    </subcellularLocation>
</comment>
<dbReference type="CDD" id="cd03127">
    <property type="entry name" value="tetraspanin_LEL"/>
    <property type="match status" value="1"/>
</dbReference>
<feature type="transmembrane region" description="Helical" evidence="7">
    <location>
        <begin position="12"/>
        <end position="41"/>
    </location>
</feature>
<accession>C7TY87</accession>
<evidence type="ECO:0000313" key="9">
    <source>
        <dbReference type="EMBL" id="TNN11260.1"/>
    </source>
</evidence>
<dbReference type="EMBL" id="FN326839">
    <property type="protein sequence ID" value="CAX82563.1"/>
    <property type="molecule type" value="mRNA"/>
</dbReference>
<dbReference type="STRING" id="6182.C7TY87"/>
<dbReference type="PANTHER" id="PTHR19282">
    <property type="entry name" value="TETRASPANIN"/>
    <property type="match status" value="1"/>
</dbReference>
<feature type="disulfide bond" evidence="6">
    <location>
        <begin position="145"/>
        <end position="173"/>
    </location>
</feature>
<feature type="disulfide bond" evidence="6">
    <location>
        <begin position="146"/>
        <end position="162"/>
    </location>
</feature>
<evidence type="ECO:0000256" key="3">
    <source>
        <dbReference type="ARBA" id="ARBA00022692"/>
    </source>
</evidence>
<dbReference type="EMBL" id="SKCS01000305">
    <property type="protein sequence ID" value="TNN11260.1"/>
    <property type="molecule type" value="Genomic_DNA"/>
</dbReference>
<evidence type="ECO:0000256" key="2">
    <source>
        <dbReference type="ARBA" id="ARBA00006840"/>
    </source>
</evidence>
<dbReference type="AlphaFoldDB" id="C7TY87"/>